<reference evidence="1" key="1">
    <citation type="submission" date="2018-01" db="EMBL/GenBank/DDBJ databases">
        <authorList>
            <person name="Mao J.F."/>
        </authorList>
    </citation>
    <scope>NUCLEOTIDE SEQUENCE</scope>
    <source>
        <strain evidence="1">Huo1</strain>
        <tissue evidence="1">Leaf</tissue>
    </source>
</reference>
<protein>
    <submittedName>
        <fullName evidence="1">Uncharacterized protein</fullName>
    </submittedName>
</protein>
<dbReference type="InterPro" id="IPR029044">
    <property type="entry name" value="Nucleotide-diphossugar_trans"/>
</dbReference>
<organism evidence="1">
    <name type="scientific">Salvia splendens</name>
    <name type="common">Scarlet sage</name>
    <dbReference type="NCBI Taxonomy" id="180675"/>
    <lineage>
        <taxon>Eukaryota</taxon>
        <taxon>Viridiplantae</taxon>
        <taxon>Streptophyta</taxon>
        <taxon>Embryophyta</taxon>
        <taxon>Tracheophyta</taxon>
        <taxon>Spermatophyta</taxon>
        <taxon>Magnoliopsida</taxon>
        <taxon>eudicotyledons</taxon>
        <taxon>Gunneridae</taxon>
        <taxon>Pentapetalae</taxon>
        <taxon>asterids</taxon>
        <taxon>lamiids</taxon>
        <taxon>Lamiales</taxon>
        <taxon>Lamiaceae</taxon>
        <taxon>Nepetoideae</taxon>
        <taxon>Mentheae</taxon>
        <taxon>Salviinae</taxon>
        <taxon>Salvia</taxon>
        <taxon>Salvia subgen. Calosphace</taxon>
        <taxon>core Calosphace</taxon>
    </lineage>
</organism>
<dbReference type="EMBL" id="PNBA02000404">
    <property type="protein sequence ID" value="KAG6383763.1"/>
    <property type="molecule type" value="Genomic_DNA"/>
</dbReference>
<keyword evidence="2" id="KW-1185">Reference proteome</keyword>
<evidence type="ECO:0000313" key="2">
    <source>
        <dbReference type="Proteomes" id="UP000298416"/>
    </source>
</evidence>
<comment type="caution">
    <text evidence="1">The sequence shown here is derived from an EMBL/GenBank/DDBJ whole genome shotgun (WGS) entry which is preliminary data.</text>
</comment>
<dbReference type="Proteomes" id="UP000298416">
    <property type="component" value="Unassembled WGS sequence"/>
</dbReference>
<evidence type="ECO:0000313" key="1">
    <source>
        <dbReference type="EMBL" id="KAG6383763.1"/>
    </source>
</evidence>
<gene>
    <name evidence="1" type="ORF">SASPL_156467</name>
</gene>
<name>A0A8X8VWM2_SALSN</name>
<dbReference type="AlphaFoldDB" id="A0A8X8VWM2"/>
<dbReference type="SUPFAM" id="SSF53448">
    <property type="entry name" value="Nucleotide-diphospho-sugar transferases"/>
    <property type="match status" value="1"/>
</dbReference>
<reference evidence="1" key="2">
    <citation type="submission" date="2020-08" db="EMBL/GenBank/DDBJ databases">
        <title>Plant Genome Project.</title>
        <authorList>
            <person name="Zhang R.-G."/>
        </authorList>
    </citation>
    <scope>NUCLEOTIDE SEQUENCE</scope>
    <source>
        <strain evidence="1">Huo1</strain>
        <tissue evidence="1">Leaf</tissue>
    </source>
</reference>
<proteinExistence type="predicted"/>
<sequence length="82" mass="9756">MDSHRCRRPPDSFWHADIDYRFNPQDILNLFFKDSAKPIHQIYNLLVAMIWRHPEHVEFDVVNWFKAMAVYGGRGAHGESTR</sequence>
<accession>A0A8X8VWM2</accession>